<gene>
    <name evidence="1" type="ORF">MNBD_BACTEROID01-169</name>
</gene>
<reference evidence="1" key="1">
    <citation type="submission" date="2018-06" db="EMBL/GenBank/DDBJ databases">
        <authorList>
            <person name="Zhirakovskaya E."/>
        </authorList>
    </citation>
    <scope>NUCLEOTIDE SEQUENCE</scope>
</reference>
<dbReference type="AlphaFoldDB" id="A0A3B0T4F4"/>
<protein>
    <recommendedName>
        <fullName evidence="2">Outer membrane protein beta-barrel domain-containing protein</fullName>
    </recommendedName>
</protein>
<evidence type="ECO:0008006" key="2">
    <source>
        <dbReference type="Google" id="ProtNLM"/>
    </source>
</evidence>
<name>A0A3B0T4F4_9ZZZZ</name>
<organism evidence="1">
    <name type="scientific">hydrothermal vent metagenome</name>
    <dbReference type="NCBI Taxonomy" id="652676"/>
    <lineage>
        <taxon>unclassified sequences</taxon>
        <taxon>metagenomes</taxon>
        <taxon>ecological metagenomes</taxon>
    </lineage>
</organism>
<evidence type="ECO:0000313" key="1">
    <source>
        <dbReference type="EMBL" id="VAW12838.1"/>
    </source>
</evidence>
<sequence>MKIYFFVILLFLTFTGNAQANQEHKRFAVGIHLVNRQIKGYHFNYTYPRLSFEYRLSASSSVEVLAEYINHKPAGTQVISYPLSMGYKLNILPWLINNKKLIDRLKIYQSLRYTILFSPANSDAPLSGLRIYHHLRYAPGVDFYFNKNWGINYEVVFGQNMRTTMAFGVKYRL</sequence>
<proteinExistence type="predicted"/>
<accession>A0A3B0T4F4</accession>
<dbReference type="EMBL" id="UOEP01000011">
    <property type="protein sequence ID" value="VAW12838.1"/>
    <property type="molecule type" value="Genomic_DNA"/>
</dbReference>